<dbReference type="EMBL" id="JABTDW010000001">
    <property type="protein sequence ID" value="NSB15971.1"/>
    <property type="molecule type" value="Genomic_DNA"/>
</dbReference>
<dbReference type="EMBL" id="JABAGV010000011">
    <property type="protein sequence ID" value="MBC2474261.1"/>
    <property type="molecule type" value="Genomic_DNA"/>
</dbReference>
<reference evidence="5" key="1">
    <citation type="submission" date="2014-12" db="EMBL/GenBank/DDBJ databases">
        <title>Genome sequence of Clostridium beijerinckii strain 59B.</title>
        <authorList>
            <person name="Little G.T."/>
            <person name="Minton N.P."/>
        </authorList>
    </citation>
    <scope>NUCLEOTIDE SEQUENCE [LARGE SCALE GENOMIC DNA]</scope>
    <source>
        <strain evidence="5">59B</strain>
    </source>
</reference>
<dbReference type="STRING" id="1520.LF65_01817"/>
<organism evidence="2 5">
    <name type="scientific">Clostridium beijerinckii</name>
    <name type="common">Clostridium MP</name>
    <dbReference type="NCBI Taxonomy" id="1520"/>
    <lineage>
        <taxon>Bacteria</taxon>
        <taxon>Bacillati</taxon>
        <taxon>Bacillota</taxon>
        <taxon>Clostridia</taxon>
        <taxon>Eubacteriales</taxon>
        <taxon>Clostridiaceae</taxon>
        <taxon>Clostridium</taxon>
    </lineage>
</organism>
<reference evidence="2" key="2">
    <citation type="submission" date="2016-02" db="EMBL/GenBank/DDBJ databases">
        <title>Genome sequence of Clostridium beijerinckii strain 59B.</title>
        <authorList>
            <person name="Little G.T."/>
            <person name="Minton N.P."/>
        </authorList>
    </citation>
    <scope>NUCLEOTIDE SEQUENCE</scope>
    <source>
        <strain evidence="2">NCIMB 14988</strain>
    </source>
</reference>
<name>A0A0B5QNJ4_CLOBE</name>
<sequence>MNSLVRKCLSIFAFIAIPLFVLGCASKKEDIPNVTEDIKLNIGAVLKSEDGNYKLYNYDNGKYVETKENKVIIDYDKSSSNYIYVDSGKNYVVNNGNRYEIQDENYSGLKLSKGGNYISYFIDDNGLKLKIFNTNGNKEIEMKSNVSISGTLYDWYDTDTLVYYGVSNDGVNGLFTYNIKENKEELLYKINEGYLAFIKSRDDDVVFLQLTLENKREVMMINKKTKDVKLLADNIEEISDIIINKDKLYFTGKAYNNVNSLYELIDNKVKRLVFDFPGTVKIEKGLEVSENGDVLFIGSSNGDLKKEQIYTYTQDGSISEIGNSSSEYVFLAYTQ</sequence>
<evidence type="ECO:0000313" key="3">
    <source>
        <dbReference type="EMBL" id="MBC2474261.1"/>
    </source>
</evidence>
<protein>
    <recommendedName>
        <fullName evidence="6">Lipoprotein</fullName>
    </recommendedName>
</protein>
<keyword evidence="1" id="KW-0732">Signal</keyword>
<dbReference type="KEGG" id="cbei:LF65_01817"/>
<reference evidence="4" key="4">
    <citation type="submission" date="2020-06" db="EMBL/GenBank/DDBJ databases">
        <title>Genomic insights into acetone-butanol-ethanol (ABE) fermentation by sequencing solventogenic clostridia strains.</title>
        <authorList>
            <person name="Brown S."/>
        </authorList>
    </citation>
    <scope>NUCLEOTIDE SEQUENCE</scope>
    <source>
        <strain evidence="4">DJ123</strain>
    </source>
</reference>
<evidence type="ECO:0000313" key="4">
    <source>
        <dbReference type="EMBL" id="NSB15971.1"/>
    </source>
</evidence>
<dbReference type="Proteomes" id="UP001194098">
    <property type="component" value="Unassembled WGS sequence"/>
</dbReference>
<reference evidence="3" key="3">
    <citation type="submission" date="2020-04" db="EMBL/GenBank/DDBJ databases">
        <authorList>
            <person name="Brown S."/>
        </authorList>
    </citation>
    <scope>NUCLEOTIDE SEQUENCE</scope>
    <source>
        <strain evidence="3">DJ015</strain>
    </source>
</reference>
<dbReference type="SUPFAM" id="SSF69304">
    <property type="entry name" value="Tricorn protease N-terminal domain"/>
    <property type="match status" value="1"/>
</dbReference>
<dbReference type="OrthoDB" id="1896796at2"/>
<dbReference type="Proteomes" id="UP000822184">
    <property type="component" value="Unassembled WGS sequence"/>
</dbReference>
<dbReference type="Proteomes" id="UP000031866">
    <property type="component" value="Chromosome"/>
</dbReference>
<reference evidence="3" key="5">
    <citation type="journal article" date="2022" name="Nat. Biotechnol.">
        <title>Carbon-negative production of acetone and isopropanol by gas fermentation at industrial pilot scale.</title>
        <authorList>
            <person name="Liew F.E."/>
            <person name="Nogle R."/>
            <person name="Abdalla T."/>
            <person name="Rasor B.J."/>
            <person name="Canter C."/>
            <person name="Jensen R.O."/>
            <person name="Wang L."/>
            <person name="Strutz J."/>
            <person name="Chirania P."/>
            <person name="De Tissera S."/>
            <person name="Mueller A.P."/>
            <person name="Ruan Z."/>
            <person name="Gao A."/>
            <person name="Tran L."/>
            <person name="Engle N.L."/>
            <person name="Bromley J.C."/>
            <person name="Daniell J."/>
            <person name="Conrado R."/>
            <person name="Tschaplinski T.J."/>
            <person name="Giannone R.J."/>
            <person name="Hettich R.L."/>
            <person name="Karim A.S."/>
            <person name="Simpson S.D."/>
            <person name="Brown S.D."/>
            <person name="Leang C."/>
            <person name="Jewett M.C."/>
            <person name="Kopke M."/>
        </authorList>
    </citation>
    <scope>NUCLEOTIDE SEQUENCE</scope>
    <source>
        <strain evidence="3">DJ015</strain>
    </source>
</reference>
<dbReference type="EMBL" id="CP010086">
    <property type="protein sequence ID" value="AJG98418.1"/>
    <property type="molecule type" value="Genomic_DNA"/>
</dbReference>
<evidence type="ECO:0000313" key="5">
    <source>
        <dbReference type="Proteomes" id="UP000031866"/>
    </source>
</evidence>
<evidence type="ECO:0008006" key="6">
    <source>
        <dbReference type="Google" id="ProtNLM"/>
    </source>
</evidence>
<feature type="chain" id="PRO_5042677322" description="Lipoprotein" evidence="1">
    <location>
        <begin position="24"/>
        <end position="335"/>
    </location>
</feature>
<evidence type="ECO:0000313" key="2">
    <source>
        <dbReference type="EMBL" id="AJG98418.1"/>
    </source>
</evidence>
<proteinExistence type="predicted"/>
<evidence type="ECO:0000256" key="1">
    <source>
        <dbReference type="SAM" id="SignalP"/>
    </source>
</evidence>
<dbReference type="RefSeq" id="WP_017208882.1">
    <property type="nucleotide sequence ID" value="NZ_CP010086.2"/>
</dbReference>
<dbReference type="PROSITE" id="PS51257">
    <property type="entry name" value="PROKAR_LIPOPROTEIN"/>
    <property type="match status" value="1"/>
</dbReference>
<dbReference type="AlphaFoldDB" id="A0A0B5QNJ4"/>
<gene>
    <name evidence="4" type="ORF">BCD95_004230</name>
    <name evidence="3" type="ORF">HGI39_05965</name>
    <name evidence="2" type="ORF">LF65_01817</name>
</gene>
<accession>A0A0B5QNJ4</accession>
<feature type="signal peptide" evidence="1">
    <location>
        <begin position="1"/>
        <end position="23"/>
    </location>
</feature>